<proteinExistence type="predicted"/>
<sequence length="431" mass="47504">MTAAGDEIDVTAQGKRRSSISQLETKHQANYAAVFVPAVAIISGLILLLLYILGVAIRNALFGVEDSGGGKSDPMTARGKARSPITNGELWCTFDSRVMPETFEYPGSGVCDAFVYCCLRLNETGIHVEEGAPARHLAQLLRAAKATRLRGRAALSRGKAMAIVGRRDSTPALLRTQASVSKEELLERIVAWVVRSGLHGIVMNYDNDLTGDYYAVVRSLYARLHAKSLWLLQTFDYNNEADEFSAGAFVRRGMVPVVRMGHAYVQDDVNVLACPAQYASGGQSSWSFGTELSEYAAFNEASFGRNCLDRTMVTSSFRGYHYKILGPDYKAKRLETTSYASVCTQQSEPNATSVYSNATDCLEVRRGSHWFSMLGPNSTRLFQRAAQTLGLIAFHSEQDDHEGRCGDRFPLLRAAKAQLRRHSKNWSVTLI</sequence>
<dbReference type="Proteomes" id="UP000821845">
    <property type="component" value="Chromosome 2"/>
</dbReference>
<dbReference type="EMBL" id="CM023482">
    <property type="protein sequence ID" value="KAH6939330.1"/>
    <property type="molecule type" value="Genomic_DNA"/>
</dbReference>
<reference evidence="1" key="1">
    <citation type="submission" date="2020-05" db="EMBL/GenBank/DDBJ databases">
        <title>Large-scale comparative analyses of tick genomes elucidate their genetic diversity and vector capacities.</title>
        <authorList>
            <person name="Jia N."/>
            <person name="Wang J."/>
            <person name="Shi W."/>
            <person name="Du L."/>
            <person name="Sun Y."/>
            <person name="Zhan W."/>
            <person name="Jiang J."/>
            <person name="Wang Q."/>
            <person name="Zhang B."/>
            <person name="Ji P."/>
            <person name="Sakyi L.B."/>
            <person name="Cui X."/>
            <person name="Yuan T."/>
            <person name="Jiang B."/>
            <person name="Yang W."/>
            <person name="Lam T.T.-Y."/>
            <person name="Chang Q."/>
            <person name="Ding S."/>
            <person name="Wang X."/>
            <person name="Zhu J."/>
            <person name="Ruan X."/>
            <person name="Zhao L."/>
            <person name="Wei J."/>
            <person name="Que T."/>
            <person name="Du C."/>
            <person name="Cheng J."/>
            <person name="Dai P."/>
            <person name="Han X."/>
            <person name="Huang E."/>
            <person name="Gao Y."/>
            <person name="Liu J."/>
            <person name="Shao H."/>
            <person name="Ye R."/>
            <person name="Li L."/>
            <person name="Wei W."/>
            <person name="Wang X."/>
            <person name="Wang C."/>
            <person name="Yang T."/>
            <person name="Huo Q."/>
            <person name="Li W."/>
            <person name="Guo W."/>
            <person name="Chen H."/>
            <person name="Zhou L."/>
            <person name="Ni X."/>
            <person name="Tian J."/>
            <person name="Zhou Y."/>
            <person name="Sheng Y."/>
            <person name="Liu T."/>
            <person name="Pan Y."/>
            <person name="Xia L."/>
            <person name="Li J."/>
            <person name="Zhao F."/>
            <person name="Cao W."/>
        </authorList>
    </citation>
    <scope>NUCLEOTIDE SEQUENCE</scope>
    <source>
        <strain evidence="1">Hyas-2018</strain>
    </source>
</reference>
<evidence type="ECO:0000313" key="2">
    <source>
        <dbReference type="Proteomes" id="UP000821845"/>
    </source>
</evidence>
<organism evidence="1 2">
    <name type="scientific">Hyalomma asiaticum</name>
    <name type="common">Tick</name>
    <dbReference type="NCBI Taxonomy" id="266040"/>
    <lineage>
        <taxon>Eukaryota</taxon>
        <taxon>Metazoa</taxon>
        <taxon>Ecdysozoa</taxon>
        <taxon>Arthropoda</taxon>
        <taxon>Chelicerata</taxon>
        <taxon>Arachnida</taxon>
        <taxon>Acari</taxon>
        <taxon>Parasitiformes</taxon>
        <taxon>Ixodida</taxon>
        <taxon>Ixodoidea</taxon>
        <taxon>Ixodidae</taxon>
        <taxon>Hyalomminae</taxon>
        <taxon>Hyalomma</taxon>
    </lineage>
</organism>
<accession>A0ACB7SXJ4</accession>
<protein>
    <submittedName>
        <fullName evidence="1">Uncharacterized protein</fullName>
    </submittedName>
</protein>
<comment type="caution">
    <text evidence="1">The sequence shown here is derived from an EMBL/GenBank/DDBJ whole genome shotgun (WGS) entry which is preliminary data.</text>
</comment>
<evidence type="ECO:0000313" key="1">
    <source>
        <dbReference type="EMBL" id="KAH6939330.1"/>
    </source>
</evidence>
<keyword evidence="2" id="KW-1185">Reference proteome</keyword>
<gene>
    <name evidence="1" type="ORF">HPB50_017267</name>
</gene>
<name>A0ACB7SXJ4_HYAAI</name>